<dbReference type="GO" id="GO:0016787">
    <property type="term" value="F:hydrolase activity"/>
    <property type="evidence" value="ECO:0007669"/>
    <property type="project" value="UniProtKB-ARBA"/>
</dbReference>
<dbReference type="RefSeq" id="WP_009073254.1">
    <property type="nucleotide sequence ID" value="NZ_JH597768.1"/>
</dbReference>
<dbReference type="EMBL" id="JH597768">
    <property type="protein sequence ID" value="EHP69319.1"/>
    <property type="molecule type" value="Genomic_DNA"/>
</dbReference>
<dbReference type="PANTHER" id="PTHR10151:SF120">
    <property type="entry name" value="BIS(5'-ADENOSYL)-TRIPHOSPHATASE"/>
    <property type="match status" value="1"/>
</dbReference>
<dbReference type="HOGENOM" id="CLU_510589_0_0_2"/>
<dbReference type="PANTHER" id="PTHR10151">
    <property type="entry name" value="ECTONUCLEOTIDE PYROPHOSPHATASE/PHOSPHODIESTERASE"/>
    <property type="match status" value="1"/>
</dbReference>
<name>H2C692_9CREN</name>
<accession>H2C692</accession>
<dbReference type="AlphaFoldDB" id="H2C692"/>
<organism evidence="1 2">
    <name type="scientific">Metallosphaera yellowstonensis MK1</name>
    <dbReference type="NCBI Taxonomy" id="671065"/>
    <lineage>
        <taxon>Archaea</taxon>
        <taxon>Thermoproteota</taxon>
        <taxon>Thermoprotei</taxon>
        <taxon>Sulfolobales</taxon>
        <taxon>Sulfolobaceae</taxon>
        <taxon>Metallosphaera</taxon>
    </lineage>
</organism>
<dbReference type="Pfam" id="PF01663">
    <property type="entry name" value="Phosphodiest"/>
    <property type="match status" value="1"/>
</dbReference>
<proteinExistence type="predicted"/>
<sequence length="534" mass="60307">MKLLLIVIDGLAYHLTERFLYTLPTLQKIAEKGAYGSLESSYPSITPIALASLFTGVSPKVHGVVAPKVFVKGRKIQSSLSAFSSSSLLADPLWAILGKRGFKTLVTSAPQSLPDIWKLDNTILFDPYKAKPKKCSEGTVIKEGENEGWGKKWIVKKGESGYEIDLEGQSLWLDVGRWSGPVISELECGEDKSEAVFFLHAREDGVYISPPSFLNYKWGNREGLIKDVWENVVKKTGMMLDGDYKSLNKGIISFDEYVKTAELSFNFFSEYSLYLLKKGDWDVGITYLPLVDNFQHLLYGIDDEKSYDYIHYAYRLADKFVSLHEGLAETLIVCSDHGITKIKKRVYINKILERINVLKMDDKNRVDWRRTKAYYGGGGIIRVNLRDREEAGIVSKREYPKLVRYIVKHLEGLTDERGEVVFTGIHMRDEPAGDRQGDIELSVREYYSMSSSTDHIAEIEDVKPYVTATADHGYYRKEDMYGVILMDGPTIAKGKKVKARIIDVAPTVLKILGISGWKMEGRILTEVLNLGGKE</sequence>
<dbReference type="eggNOG" id="arCOG01377">
    <property type="taxonomic scope" value="Archaea"/>
</dbReference>
<dbReference type="InterPro" id="IPR017850">
    <property type="entry name" value="Alkaline_phosphatase_core_sf"/>
</dbReference>
<dbReference type="STRING" id="671065.MetMK1DRAFT_00020690"/>
<dbReference type="InterPro" id="IPR002591">
    <property type="entry name" value="Phosphodiest/P_Trfase"/>
</dbReference>
<gene>
    <name evidence="1" type="ORF">MetMK1DRAFT_00020690</name>
</gene>
<dbReference type="SUPFAM" id="SSF53649">
    <property type="entry name" value="Alkaline phosphatase-like"/>
    <property type="match status" value="1"/>
</dbReference>
<dbReference type="OrthoDB" id="33550at2157"/>
<reference evidence="1 2" key="1">
    <citation type="submission" date="2012-01" db="EMBL/GenBank/DDBJ databases">
        <title>Improved High-Quality Draft sequence of Metallosphaera yellowstonensis MK1.</title>
        <authorList>
            <consortium name="US DOE Joint Genome Institute"/>
            <person name="Lucas S."/>
            <person name="Han J."/>
            <person name="Cheng J.-F."/>
            <person name="Goodwin L."/>
            <person name="Pitluck S."/>
            <person name="Peters L."/>
            <person name="Teshima H."/>
            <person name="Detter J.C."/>
            <person name="Han C."/>
            <person name="Tapia R."/>
            <person name="Land M."/>
            <person name="Hauser L."/>
            <person name="Kyrpides N."/>
            <person name="Kozubal M."/>
            <person name="Macur R.E."/>
            <person name="Jay Z."/>
            <person name="Inskeep W."/>
            <person name="Woyke T."/>
        </authorList>
    </citation>
    <scope>NUCLEOTIDE SEQUENCE [LARGE SCALE GENOMIC DNA]</scope>
    <source>
        <strain evidence="1 2">MK1</strain>
    </source>
</reference>
<protein>
    <recommendedName>
        <fullName evidence="3">AP superfamily protein</fullName>
    </recommendedName>
</protein>
<evidence type="ECO:0000313" key="1">
    <source>
        <dbReference type="EMBL" id="EHP69319.1"/>
    </source>
</evidence>
<evidence type="ECO:0000313" key="2">
    <source>
        <dbReference type="Proteomes" id="UP000003980"/>
    </source>
</evidence>
<dbReference type="Gene3D" id="3.40.720.10">
    <property type="entry name" value="Alkaline Phosphatase, subunit A"/>
    <property type="match status" value="2"/>
</dbReference>
<evidence type="ECO:0008006" key="3">
    <source>
        <dbReference type="Google" id="ProtNLM"/>
    </source>
</evidence>
<keyword evidence="2" id="KW-1185">Reference proteome</keyword>
<dbReference type="Proteomes" id="UP000003980">
    <property type="component" value="Unassembled WGS sequence"/>
</dbReference>